<protein>
    <recommendedName>
        <fullName evidence="2">HNH nuclease domain-containing protein</fullName>
    </recommendedName>
</protein>
<evidence type="ECO:0000256" key="1">
    <source>
        <dbReference type="SAM" id="MobiDB-lite"/>
    </source>
</evidence>
<reference evidence="4" key="1">
    <citation type="journal article" date="2020" name="Appl. Environ. Microbiol.">
        <title>Diazotrophic Anaeromyxobacter Isolates from Soils.</title>
        <authorList>
            <person name="Masuda Y."/>
            <person name="Yamanaka H."/>
            <person name="Xu Z.X."/>
            <person name="Shiratori Y."/>
            <person name="Aono T."/>
            <person name="Amachi S."/>
            <person name="Senoo K."/>
            <person name="Itoh H."/>
        </authorList>
    </citation>
    <scope>NUCLEOTIDE SEQUENCE [LARGE SCALE GENOMIC DNA]</scope>
    <source>
        <strain evidence="4">R267</strain>
    </source>
</reference>
<evidence type="ECO:0000313" key="3">
    <source>
        <dbReference type="EMBL" id="GEJ59418.1"/>
    </source>
</evidence>
<keyword evidence="4" id="KW-1185">Reference proteome</keyword>
<dbReference type="InterPro" id="IPR003615">
    <property type="entry name" value="HNH_nuc"/>
</dbReference>
<dbReference type="EMBL" id="BJTG01000014">
    <property type="protein sequence ID" value="GEJ59418.1"/>
    <property type="molecule type" value="Genomic_DNA"/>
</dbReference>
<evidence type="ECO:0000259" key="2">
    <source>
        <dbReference type="SMART" id="SM00507"/>
    </source>
</evidence>
<dbReference type="InterPro" id="IPR002711">
    <property type="entry name" value="HNH"/>
</dbReference>
<accession>A0A7I9VT63</accession>
<feature type="compositionally biased region" description="Low complexity" evidence="1">
    <location>
        <begin position="344"/>
        <end position="362"/>
    </location>
</feature>
<name>A0A7I9VT63_9BACT</name>
<organism evidence="3 4">
    <name type="scientific">Anaeromyxobacter diazotrophicus</name>
    <dbReference type="NCBI Taxonomy" id="2590199"/>
    <lineage>
        <taxon>Bacteria</taxon>
        <taxon>Pseudomonadati</taxon>
        <taxon>Myxococcota</taxon>
        <taxon>Myxococcia</taxon>
        <taxon>Myxococcales</taxon>
        <taxon>Cystobacterineae</taxon>
        <taxon>Anaeromyxobacteraceae</taxon>
        <taxon>Anaeromyxobacter</taxon>
    </lineage>
</organism>
<dbReference type="Gene3D" id="1.10.30.50">
    <property type="match status" value="1"/>
</dbReference>
<evidence type="ECO:0000313" key="4">
    <source>
        <dbReference type="Proteomes" id="UP000503640"/>
    </source>
</evidence>
<dbReference type="GO" id="GO:0004519">
    <property type="term" value="F:endonuclease activity"/>
    <property type="evidence" value="ECO:0007669"/>
    <property type="project" value="InterPro"/>
</dbReference>
<dbReference type="AlphaFoldDB" id="A0A7I9VT63"/>
<feature type="domain" description="HNH nuclease" evidence="2">
    <location>
        <begin position="265"/>
        <end position="322"/>
    </location>
</feature>
<feature type="region of interest" description="Disordered" evidence="1">
    <location>
        <begin position="338"/>
        <end position="368"/>
    </location>
</feature>
<dbReference type="CDD" id="cd00085">
    <property type="entry name" value="HNHc"/>
    <property type="match status" value="1"/>
</dbReference>
<dbReference type="GO" id="GO:0003676">
    <property type="term" value="F:nucleic acid binding"/>
    <property type="evidence" value="ECO:0007669"/>
    <property type="project" value="InterPro"/>
</dbReference>
<proteinExistence type="predicted"/>
<sequence>MTDARALSRRIASLLAEERNRLADFLVALADFDRQRGWGTLGYAPLFQYLERELRLTSSAAARRMTAAALVQRFPAVVEPLRDGRVCMSVVYELSKALTPENAEEVLPRFYGLSKRGAEALVAELSPVANPPRREVVTAVVRAAPPCAPAAAEALVPERTSPAKSERVQPDADLFSAPARPRDEVVPLDADLRRYHVTLSKAFLAKLDAAKDALSHAIPDGDTEAVLTAALDLLLEKTARRRGLVKRPRPAPQKPSADPRHVPAAVAREAWKRDGGRCSFRLPDGSVCGSTKRLELDHIHPVALGGRSTADNLRVACWDHNSLHAEHVFGRKHMDQYRKDADRSAPSTAAGGSTSGACGEGAQTAGAT</sequence>
<dbReference type="Proteomes" id="UP000503640">
    <property type="component" value="Unassembled WGS sequence"/>
</dbReference>
<dbReference type="SMART" id="SM00507">
    <property type="entry name" value="HNHc"/>
    <property type="match status" value="1"/>
</dbReference>
<feature type="region of interest" description="Disordered" evidence="1">
    <location>
        <begin position="242"/>
        <end position="263"/>
    </location>
</feature>
<dbReference type="RefSeq" id="WP_176068897.1">
    <property type="nucleotide sequence ID" value="NZ_BJTG01000014.1"/>
</dbReference>
<dbReference type="Pfam" id="PF01844">
    <property type="entry name" value="HNH"/>
    <property type="match status" value="1"/>
</dbReference>
<dbReference type="GO" id="GO:0008270">
    <property type="term" value="F:zinc ion binding"/>
    <property type="evidence" value="ECO:0007669"/>
    <property type="project" value="InterPro"/>
</dbReference>
<gene>
    <name evidence="3" type="ORF">AMYX_41590</name>
</gene>
<comment type="caution">
    <text evidence="3">The sequence shown here is derived from an EMBL/GenBank/DDBJ whole genome shotgun (WGS) entry which is preliminary data.</text>
</comment>